<keyword evidence="1" id="KW-0175">Coiled coil</keyword>
<evidence type="ECO:0000313" key="3">
    <source>
        <dbReference type="EMBL" id="KAH6598266.1"/>
    </source>
</evidence>
<feature type="region of interest" description="Disordered" evidence="2">
    <location>
        <begin position="134"/>
        <end position="169"/>
    </location>
</feature>
<accession>A0ABQ8FHR3</accession>
<evidence type="ECO:0000256" key="1">
    <source>
        <dbReference type="SAM" id="Coils"/>
    </source>
</evidence>
<feature type="compositionally biased region" description="Low complexity" evidence="2">
    <location>
        <begin position="151"/>
        <end position="166"/>
    </location>
</feature>
<reference evidence="3 4" key="1">
    <citation type="submission" date="2021-02" db="EMBL/GenBank/DDBJ databases">
        <title>Variation within the Batrachochytrium salamandrivorans European outbreak.</title>
        <authorList>
            <person name="Kelly M."/>
            <person name="Pasmans F."/>
            <person name="Shea T.P."/>
            <person name="Munoz J.F."/>
            <person name="Carranza S."/>
            <person name="Cuomo C.A."/>
            <person name="Martel A."/>
        </authorList>
    </citation>
    <scope>NUCLEOTIDE SEQUENCE [LARGE SCALE GENOMIC DNA]</scope>
    <source>
        <strain evidence="3 4">AMFP18/2</strain>
    </source>
</reference>
<gene>
    <name evidence="3" type="ORF">BASA50_003880</name>
</gene>
<sequence>MSAAVSATPDIHKNTLHTMPLGAMESICKSGERPSRQRSATTTATDLAPSIASLTKQLSKMQDSLNTRERELALAAEIGQQLLLANNVLQTSYEELLHRQQQQQQQQQSSHVGPRVYNLLPHSRIPAKYVASTGSSSLSTASDPKAEANLSSESPTWTSTPTRRSSNPVDYENDLYVVQLEKARLDIQGDLVAVQQMFRESNKAHEKQIHELEMTIATLQDSLGQSQERLTVLQMHRRQSLKETHEAQLNKASAATIGGGIMESLMREKEELQFEYSKKCASLSLLESRYDSAVKENIALYVELERLADADTENAHLRSITLQQESIHAHLLVQLETQRLDLLQLQETVDLQDGHQCSMYQEFGGDYSAVGDLRIQQRSSSQLSAPETVDGSSIDIHELQIDDAYSSQDMHKEAFISSPQDPFTNLEHVHNADGLSPFAQCNHTTKEIRLATSASIDTLKDDAEEILSGAMSSRTNSPQLSYAKRHTLSISSDLDSDQAFYTPARILSPVLSTSRQKNKLGKPDISPTSRSSLADCLQYHQLSRPHQEHSFHAPYPTAYQFIKESKDVGASISVESQLEHASTLESSNPLLRIHQIAMTASLNIDLSDIESSDRSGTHHRRTLTDTSEDTLSGSVVLNRLLSSCLLMVKRALGLDVSTDDREYAAYGEHMRDRLHQLI</sequence>
<feature type="coiled-coil region" evidence="1">
    <location>
        <begin position="202"/>
        <end position="229"/>
    </location>
</feature>
<feature type="region of interest" description="Disordered" evidence="2">
    <location>
        <begin position="28"/>
        <end position="48"/>
    </location>
</feature>
<evidence type="ECO:0000256" key="2">
    <source>
        <dbReference type="SAM" id="MobiDB-lite"/>
    </source>
</evidence>
<name>A0ABQ8FHR3_9FUNG</name>
<proteinExistence type="predicted"/>
<dbReference type="EMBL" id="JAFCIX010000114">
    <property type="protein sequence ID" value="KAH6598266.1"/>
    <property type="molecule type" value="Genomic_DNA"/>
</dbReference>
<dbReference type="Proteomes" id="UP001648503">
    <property type="component" value="Unassembled WGS sequence"/>
</dbReference>
<organism evidence="3 4">
    <name type="scientific">Batrachochytrium salamandrivorans</name>
    <dbReference type="NCBI Taxonomy" id="1357716"/>
    <lineage>
        <taxon>Eukaryota</taxon>
        <taxon>Fungi</taxon>
        <taxon>Fungi incertae sedis</taxon>
        <taxon>Chytridiomycota</taxon>
        <taxon>Chytridiomycota incertae sedis</taxon>
        <taxon>Chytridiomycetes</taxon>
        <taxon>Rhizophydiales</taxon>
        <taxon>Rhizophydiales incertae sedis</taxon>
        <taxon>Batrachochytrium</taxon>
    </lineage>
</organism>
<comment type="caution">
    <text evidence="3">The sequence shown here is derived from an EMBL/GenBank/DDBJ whole genome shotgun (WGS) entry which is preliminary data.</text>
</comment>
<protein>
    <submittedName>
        <fullName evidence="3">Uncharacterized protein</fullName>
    </submittedName>
</protein>
<evidence type="ECO:0000313" key="4">
    <source>
        <dbReference type="Proteomes" id="UP001648503"/>
    </source>
</evidence>
<keyword evidence="4" id="KW-1185">Reference proteome</keyword>